<feature type="domain" description="AB hydrolase-1" evidence="1">
    <location>
        <begin position="30"/>
        <end position="150"/>
    </location>
</feature>
<organism evidence="2 3">
    <name type="scientific">Pigmentiphaga soli</name>
    <dbReference type="NCBI Taxonomy" id="1007095"/>
    <lineage>
        <taxon>Bacteria</taxon>
        <taxon>Pseudomonadati</taxon>
        <taxon>Pseudomonadota</taxon>
        <taxon>Betaproteobacteria</taxon>
        <taxon>Burkholderiales</taxon>
        <taxon>Alcaligenaceae</taxon>
        <taxon>Pigmentiphaga</taxon>
    </lineage>
</organism>
<proteinExistence type="predicted"/>
<dbReference type="PANTHER" id="PTHR43798">
    <property type="entry name" value="MONOACYLGLYCEROL LIPASE"/>
    <property type="match status" value="1"/>
</dbReference>
<dbReference type="Pfam" id="PF00561">
    <property type="entry name" value="Abhydrolase_1"/>
    <property type="match status" value="1"/>
</dbReference>
<dbReference type="InterPro" id="IPR000073">
    <property type="entry name" value="AB_hydrolase_1"/>
</dbReference>
<dbReference type="InterPro" id="IPR050266">
    <property type="entry name" value="AB_hydrolase_sf"/>
</dbReference>
<dbReference type="EMBL" id="BAABFO010000013">
    <property type="protein sequence ID" value="GAA4335395.1"/>
    <property type="molecule type" value="Genomic_DNA"/>
</dbReference>
<dbReference type="Gene3D" id="3.40.50.1820">
    <property type="entry name" value="alpha/beta hydrolase"/>
    <property type="match status" value="1"/>
</dbReference>
<comment type="caution">
    <text evidence="2">The sequence shown here is derived from an EMBL/GenBank/DDBJ whole genome shotgun (WGS) entry which is preliminary data.</text>
</comment>
<protein>
    <submittedName>
        <fullName evidence="2">3-oxoadipate enol-lactonase</fullName>
    </submittedName>
</protein>
<dbReference type="PANTHER" id="PTHR43798:SF33">
    <property type="entry name" value="HYDROLASE, PUTATIVE (AFU_ORTHOLOGUE AFUA_2G14860)-RELATED"/>
    <property type="match status" value="1"/>
</dbReference>
<sequence length="282" mass="31365">MTTIKISNGSFELSVEQDDFSPPWIPDKTPLLLQHGFGRVAEVWTTWVPHVSEFYPVLRPTLRGLRSKPAGFKPSDLSLDSYLSDLCRILDELAIEKVHFCGESFGGSLGIAFASRHPDRVKTLSVIASPVFLNRQWHENYSMGHGSWSNAMRTMGVHAWLDETNRSTRFPKGTGSAIVDWYKSLVEGADEEVLLAMAELIETSDMRPFLGGIEAPTLLLAPEGGGIITEEQLSAYRAGVKDLKVLLFRTDFHKIQLLKAAQCAQHVVQFCSLIDGRALTDF</sequence>
<dbReference type="RefSeq" id="WP_345250529.1">
    <property type="nucleotide sequence ID" value="NZ_BAABFO010000013.1"/>
</dbReference>
<dbReference type="SUPFAM" id="SSF53474">
    <property type="entry name" value="alpha/beta-Hydrolases"/>
    <property type="match status" value="1"/>
</dbReference>
<evidence type="ECO:0000259" key="1">
    <source>
        <dbReference type="Pfam" id="PF00561"/>
    </source>
</evidence>
<name>A0ABP8H7T6_9BURK</name>
<dbReference type="InterPro" id="IPR029058">
    <property type="entry name" value="AB_hydrolase_fold"/>
</dbReference>
<reference evidence="3" key="1">
    <citation type="journal article" date="2019" name="Int. J. Syst. Evol. Microbiol.">
        <title>The Global Catalogue of Microorganisms (GCM) 10K type strain sequencing project: providing services to taxonomists for standard genome sequencing and annotation.</title>
        <authorList>
            <consortium name="The Broad Institute Genomics Platform"/>
            <consortium name="The Broad Institute Genome Sequencing Center for Infectious Disease"/>
            <person name="Wu L."/>
            <person name="Ma J."/>
        </authorList>
    </citation>
    <scope>NUCLEOTIDE SEQUENCE [LARGE SCALE GENOMIC DNA]</scope>
    <source>
        <strain evidence="3">JCM 17666</strain>
    </source>
</reference>
<dbReference type="Proteomes" id="UP001501671">
    <property type="component" value="Unassembled WGS sequence"/>
</dbReference>
<evidence type="ECO:0000313" key="2">
    <source>
        <dbReference type="EMBL" id="GAA4335395.1"/>
    </source>
</evidence>
<evidence type="ECO:0000313" key="3">
    <source>
        <dbReference type="Proteomes" id="UP001501671"/>
    </source>
</evidence>
<accession>A0ABP8H7T6</accession>
<keyword evidence="3" id="KW-1185">Reference proteome</keyword>
<gene>
    <name evidence="2" type="primary">pcaD_3</name>
    <name evidence="2" type="ORF">GCM10023144_28650</name>
</gene>